<proteinExistence type="predicted"/>
<reference evidence="2" key="1">
    <citation type="journal article" date="2022" name="bioRxiv">
        <title>Sequencing and chromosome-scale assembly of the giantPleurodeles waltlgenome.</title>
        <authorList>
            <person name="Brown T."/>
            <person name="Elewa A."/>
            <person name="Iarovenko S."/>
            <person name="Subramanian E."/>
            <person name="Araus A.J."/>
            <person name="Petzold A."/>
            <person name="Susuki M."/>
            <person name="Suzuki K.-i.T."/>
            <person name="Hayashi T."/>
            <person name="Toyoda A."/>
            <person name="Oliveira C."/>
            <person name="Osipova E."/>
            <person name="Leigh N.D."/>
            <person name="Simon A."/>
            <person name="Yun M.H."/>
        </authorList>
    </citation>
    <scope>NUCLEOTIDE SEQUENCE</scope>
    <source>
        <strain evidence="2">20211129_DDA</strain>
        <tissue evidence="2">Liver</tissue>
    </source>
</reference>
<accession>A0AAV7SCY1</accession>
<gene>
    <name evidence="2" type="ORF">NDU88_003143</name>
</gene>
<feature type="transmembrane region" description="Helical" evidence="1">
    <location>
        <begin position="67"/>
        <end position="92"/>
    </location>
</feature>
<evidence type="ECO:0000256" key="1">
    <source>
        <dbReference type="SAM" id="Phobius"/>
    </source>
</evidence>
<comment type="caution">
    <text evidence="2">The sequence shown here is derived from an EMBL/GenBank/DDBJ whole genome shotgun (WGS) entry which is preliminary data.</text>
</comment>
<dbReference type="AlphaFoldDB" id="A0AAV7SCY1"/>
<dbReference type="InterPro" id="IPR036179">
    <property type="entry name" value="Ig-like_dom_sf"/>
</dbReference>
<dbReference type="SUPFAM" id="SSF48726">
    <property type="entry name" value="Immunoglobulin"/>
    <property type="match status" value="1"/>
</dbReference>
<dbReference type="EMBL" id="JANPWB010000008">
    <property type="protein sequence ID" value="KAJ1162676.1"/>
    <property type="molecule type" value="Genomic_DNA"/>
</dbReference>
<dbReference type="Proteomes" id="UP001066276">
    <property type="component" value="Chromosome 4_2"/>
</dbReference>
<name>A0AAV7SCY1_PLEWA</name>
<protein>
    <submittedName>
        <fullName evidence="2">Uncharacterized protein</fullName>
    </submittedName>
</protein>
<sequence length="97" mass="10824">MDYITTPIKNPNGTYNTTLIALLITTGCTDETEVTCSAKHETGDWSRKLKISGFEKKGKTQGISPEFLIKTGVFAAFVCIIYTIFLACKWLLDRRAL</sequence>
<keyword evidence="1" id="KW-1133">Transmembrane helix</keyword>
<organism evidence="2 3">
    <name type="scientific">Pleurodeles waltl</name>
    <name type="common">Iberian ribbed newt</name>
    <dbReference type="NCBI Taxonomy" id="8319"/>
    <lineage>
        <taxon>Eukaryota</taxon>
        <taxon>Metazoa</taxon>
        <taxon>Chordata</taxon>
        <taxon>Craniata</taxon>
        <taxon>Vertebrata</taxon>
        <taxon>Euteleostomi</taxon>
        <taxon>Amphibia</taxon>
        <taxon>Batrachia</taxon>
        <taxon>Caudata</taxon>
        <taxon>Salamandroidea</taxon>
        <taxon>Salamandridae</taxon>
        <taxon>Pleurodelinae</taxon>
        <taxon>Pleurodeles</taxon>
    </lineage>
</organism>
<keyword evidence="1" id="KW-0472">Membrane</keyword>
<keyword evidence="1" id="KW-0812">Transmembrane</keyword>
<evidence type="ECO:0000313" key="3">
    <source>
        <dbReference type="Proteomes" id="UP001066276"/>
    </source>
</evidence>
<evidence type="ECO:0000313" key="2">
    <source>
        <dbReference type="EMBL" id="KAJ1162676.1"/>
    </source>
</evidence>
<keyword evidence="3" id="KW-1185">Reference proteome</keyword>